<dbReference type="Proteomes" id="UP000235116">
    <property type="component" value="Chromosome"/>
</dbReference>
<keyword evidence="3" id="KW-1133">Transmembrane helix</keyword>
<feature type="transmembrane region" description="Helical" evidence="3">
    <location>
        <begin position="39"/>
        <end position="57"/>
    </location>
</feature>
<accession>A0A2K9LSP4</accession>
<dbReference type="FunFam" id="3.20.20.450:FF:000001">
    <property type="entry name" value="Cyclic di-GMP phosphodiesterase yahA"/>
    <property type="match status" value="1"/>
</dbReference>
<dbReference type="SMART" id="SM00052">
    <property type="entry name" value="EAL"/>
    <property type="match status" value="1"/>
</dbReference>
<dbReference type="SUPFAM" id="SSF141868">
    <property type="entry name" value="EAL domain-like"/>
    <property type="match status" value="1"/>
</dbReference>
<dbReference type="InterPro" id="IPR029787">
    <property type="entry name" value="Nucleotide_cyclase"/>
</dbReference>
<evidence type="ECO:0000313" key="7">
    <source>
        <dbReference type="EMBL" id="AUM14475.1"/>
    </source>
</evidence>
<feature type="domain" description="GGDEF" evidence="6">
    <location>
        <begin position="398"/>
        <end position="546"/>
    </location>
</feature>
<keyword evidence="3" id="KW-0812">Transmembrane</keyword>
<dbReference type="CDD" id="cd06225">
    <property type="entry name" value="HAMP"/>
    <property type="match status" value="1"/>
</dbReference>
<dbReference type="PROSITE" id="PS50885">
    <property type="entry name" value="HAMP"/>
    <property type="match status" value="1"/>
</dbReference>
<dbReference type="Gene3D" id="6.10.340.10">
    <property type="match status" value="1"/>
</dbReference>
<dbReference type="GO" id="GO:0071111">
    <property type="term" value="F:cyclic-guanylate-specific phosphodiesterase activity"/>
    <property type="evidence" value="ECO:0007669"/>
    <property type="project" value="UniProtKB-EC"/>
</dbReference>
<evidence type="ECO:0000259" key="5">
    <source>
        <dbReference type="PROSITE" id="PS50885"/>
    </source>
</evidence>
<evidence type="ECO:0000256" key="1">
    <source>
        <dbReference type="ARBA" id="ARBA00012282"/>
    </source>
</evidence>
<gene>
    <name evidence="7" type="ORF">Kalk_19480</name>
</gene>
<dbReference type="PROSITE" id="PS50883">
    <property type="entry name" value="EAL"/>
    <property type="match status" value="1"/>
</dbReference>
<dbReference type="InterPro" id="IPR043128">
    <property type="entry name" value="Rev_trsase/Diguanyl_cyclase"/>
</dbReference>
<dbReference type="Gene3D" id="3.20.20.450">
    <property type="entry name" value="EAL domain"/>
    <property type="match status" value="1"/>
</dbReference>
<dbReference type="InterPro" id="IPR000160">
    <property type="entry name" value="GGDEF_dom"/>
</dbReference>
<evidence type="ECO:0000259" key="6">
    <source>
        <dbReference type="PROSITE" id="PS50887"/>
    </source>
</evidence>
<protein>
    <recommendedName>
        <fullName evidence="1">cyclic-guanylate-specific phosphodiesterase</fullName>
        <ecNumber evidence="1">3.1.4.52</ecNumber>
    </recommendedName>
</protein>
<reference evidence="8" key="1">
    <citation type="submission" date="2017-08" db="EMBL/GenBank/DDBJ databases">
        <title>Direct submision.</title>
        <authorList>
            <person name="Kim S.-J."/>
            <person name="Rhee S.-K."/>
        </authorList>
    </citation>
    <scope>NUCLEOTIDE SEQUENCE [LARGE SCALE GENOMIC DNA]</scope>
    <source>
        <strain evidence="8">GI5</strain>
    </source>
</reference>
<name>A0A2K9LSP4_9GAMM</name>
<sequence length="825" mass="93334">MRERLNSPTLIYSALYTEHSAQIYAVAGNCWYMKLQTKFLTILFPLVVVPLLLNAFITRSHFENMMMSGSQEQSRILSDQVHWSIKVATRQGHELMDEIAAYPHMAQAISQAANQPDQLQQTLREFHAHHPRLLFAEILSDSKQTLAATELPKGFSIPESWTNQPSMFFNDGQHLYLALTQSYITQYGADSGLKIRTVVQLEQLESFIQNTRRASHVLLILLAKQTILTEDRSIRELISTAKIEDGNTIHWNSNRYLVNTRNIADSLQMISLTPMVDMDAASEALNNMLSYVAIAAGLLSLLILHRSVAVLVTNPLRRLQSLVTNISNGNFNAVKVLNRADELGELSQSFESMREHLHDTSQHIEELAYFDALTGLPNKVSFIDTIQQLIEKSQVSGHQVAILFFDLDNFKHINDGLGHEVGDELLMRVSGRLKECVRSHDMVAPTHPLALREKESMIARLGGDEFTLVLSKINSPEEAAKVANRILQKLSKPFNLNENEVFTSASIGISMFPKDGRTPEALLKNADTAMYAAKASGKNNSRFYDSKMNKPVLERIELEASMRSALANNEFVLHYQPKVPLFGEMRFEFENLMRWNHSEKGMISPGVFIPLAEDTGYIQNLGDWAIEQTCRQIEYWNKKGFRNITVSTNLSPVQLNYGNPLQTIKDALDAYDIEPHQLEVEITESGLMQNEKHAVELLNQIKALGVRIALDDFGTGYSSLAYLLKFPIDTLKIDRTFIRDIDSQPESLKVLEAIIGLAKSLNLHVVAEGVETKEQLDLLQQRECDYIQGFYFARPTEPDEAMRFFEEHFRNKSRVHLAGLNRIGA</sequence>
<dbReference type="Pfam" id="PF00563">
    <property type="entry name" value="EAL"/>
    <property type="match status" value="1"/>
</dbReference>
<dbReference type="InterPro" id="IPR003660">
    <property type="entry name" value="HAMP_dom"/>
</dbReference>
<dbReference type="InterPro" id="IPR001633">
    <property type="entry name" value="EAL_dom"/>
</dbReference>
<feature type="domain" description="EAL" evidence="4">
    <location>
        <begin position="555"/>
        <end position="809"/>
    </location>
</feature>
<keyword evidence="3" id="KW-0472">Membrane</keyword>
<dbReference type="CDD" id="cd01948">
    <property type="entry name" value="EAL"/>
    <property type="match status" value="1"/>
</dbReference>
<dbReference type="EMBL" id="CP022684">
    <property type="protein sequence ID" value="AUM14475.1"/>
    <property type="molecule type" value="Genomic_DNA"/>
</dbReference>
<evidence type="ECO:0000259" key="4">
    <source>
        <dbReference type="PROSITE" id="PS50883"/>
    </source>
</evidence>
<dbReference type="AlphaFoldDB" id="A0A2K9LSP4"/>
<dbReference type="Pfam" id="PF00672">
    <property type="entry name" value="HAMP"/>
    <property type="match status" value="1"/>
</dbReference>
<dbReference type="PANTHER" id="PTHR44757:SF2">
    <property type="entry name" value="BIOFILM ARCHITECTURE MAINTENANCE PROTEIN MBAA"/>
    <property type="match status" value="1"/>
</dbReference>
<dbReference type="SMART" id="SM00304">
    <property type="entry name" value="HAMP"/>
    <property type="match status" value="1"/>
</dbReference>
<keyword evidence="2" id="KW-0973">c-di-GMP</keyword>
<organism evidence="7 8">
    <name type="scientific">Ketobacter alkanivorans</name>
    <dbReference type="NCBI Taxonomy" id="1917421"/>
    <lineage>
        <taxon>Bacteria</taxon>
        <taxon>Pseudomonadati</taxon>
        <taxon>Pseudomonadota</taxon>
        <taxon>Gammaproteobacteria</taxon>
        <taxon>Pseudomonadales</taxon>
        <taxon>Ketobacteraceae</taxon>
        <taxon>Ketobacter</taxon>
    </lineage>
</organism>
<dbReference type="NCBIfam" id="TIGR00254">
    <property type="entry name" value="GGDEF"/>
    <property type="match status" value="2"/>
</dbReference>
<dbReference type="PROSITE" id="PS50887">
    <property type="entry name" value="GGDEF"/>
    <property type="match status" value="1"/>
</dbReference>
<dbReference type="Pfam" id="PF00990">
    <property type="entry name" value="GGDEF"/>
    <property type="match status" value="2"/>
</dbReference>
<dbReference type="SUPFAM" id="SSF55073">
    <property type="entry name" value="Nucleotide cyclase"/>
    <property type="match status" value="1"/>
</dbReference>
<dbReference type="GO" id="GO:0016020">
    <property type="term" value="C:membrane"/>
    <property type="evidence" value="ECO:0007669"/>
    <property type="project" value="InterPro"/>
</dbReference>
<dbReference type="EC" id="3.1.4.52" evidence="1"/>
<evidence type="ECO:0000256" key="2">
    <source>
        <dbReference type="ARBA" id="ARBA00022636"/>
    </source>
</evidence>
<proteinExistence type="predicted"/>
<dbReference type="Gene3D" id="3.30.70.270">
    <property type="match status" value="1"/>
</dbReference>
<dbReference type="InterPro" id="IPR035919">
    <property type="entry name" value="EAL_sf"/>
</dbReference>
<dbReference type="SMART" id="SM00267">
    <property type="entry name" value="GGDEF"/>
    <property type="match status" value="1"/>
</dbReference>
<dbReference type="KEGG" id="kak:Kalk_19480"/>
<dbReference type="SUPFAM" id="SSF158472">
    <property type="entry name" value="HAMP domain-like"/>
    <property type="match status" value="1"/>
</dbReference>
<dbReference type="CDD" id="cd01949">
    <property type="entry name" value="GGDEF"/>
    <property type="match status" value="1"/>
</dbReference>
<dbReference type="GO" id="GO:0007165">
    <property type="term" value="P:signal transduction"/>
    <property type="evidence" value="ECO:0007669"/>
    <property type="project" value="InterPro"/>
</dbReference>
<dbReference type="PANTHER" id="PTHR44757">
    <property type="entry name" value="DIGUANYLATE CYCLASE DGCP"/>
    <property type="match status" value="1"/>
</dbReference>
<dbReference type="InterPro" id="IPR052155">
    <property type="entry name" value="Biofilm_reg_signaling"/>
</dbReference>
<feature type="domain" description="HAMP" evidence="5">
    <location>
        <begin position="310"/>
        <end position="362"/>
    </location>
</feature>
<evidence type="ECO:0000313" key="8">
    <source>
        <dbReference type="Proteomes" id="UP000235116"/>
    </source>
</evidence>
<evidence type="ECO:0000256" key="3">
    <source>
        <dbReference type="SAM" id="Phobius"/>
    </source>
</evidence>
<keyword evidence="8" id="KW-1185">Reference proteome</keyword>